<evidence type="ECO:0000313" key="1">
    <source>
        <dbReference type="EMBL" id="SHG99399.1"/>
    </source>
</evidence>
<dbReference type="EMBL" id="FQWV01000003">
    <property type="protein sequence ID" value="SHG99399.1"/>
    <property type="molecule type" value="Genomic_DNA"/>
</dbReference>
<sequence>MDLVVANYRDTPVDIELVVLPAGADEENRAVYQMRVTLPTMAGEEDMWRADSFAPSREYAVQVSFIDADRAARYRYEPTCSQGEVDEIGVRIDVYDDDVRFHQSDCS</sequence>
<dbReference type="AlphaFoldDB" id="A0A1M5PD50"/>
<dbReference type="RefSeq" id="WP_073308170.1">
    <property type="nucleotide sequence ID" value="NZ_FQWV01000003.1"/>
</dbReference>
<keyword evidence="2" id="KW-1185">Reference proteome</keyword>
<organism evidence="1 2">
    <name type="scientific">Halobaculum gomorrense</name>
    <dbReference type="NCBI Taxonomy" id="43928"/>
    <lineage>
        <taxon>Archaea</taxon>
        <taxon>Methanobacteriati</taxon>
        <taxon>Methanobacteriota</taxon>
        <taxon>Stenosarchaea group</taxon>
        <taxon>Halobacteria</taxon>
        <taxon>Halobacteriales</taxon>
        <taxon>Haloferacaceae</taxon>
        <taxon>Halobaculum</taxon>
    </lineage>
</organism>
<accession>A0A1M5PD50</accession>
<proteinExistence type="predicted"/>
<reference evidence="1 2" key="1">
    <citation type="submission" date="2016-11" db="EMBL/GenBank/DDBJ databases">
        <authorList>
            <person name="Jaros S."/>
            <person name="Januszkiewicz K."/>
            <person name="Wedrychowicz H."/>
        </authorList>
    </citation>
    <scope>NUCLEOTIDE SEQUENCE [LARGE SCALE GENOMIC DNA]</scope>
    <source>
        <strain evidence="1 2">DSM 9297</strain>
    </source>
</reference>
<dbReference type="Proteomes" id="UP000184357">
    <property type="component" value="Unassembled WGS sequence"/>
</dbReference>
<gene>
    <name evidence="1" type="ORF">SAMN05443636_1544</name>
</gene>
<evidence type="ECO:0000313" key="2">
    <source>
        <dbReference type="Proteomes" id="UP000184357"/>
    </source>
</evidence>
<name>A0A1M5PD50_9EURY</name>
<protein>
    <submittedName>
        <fullName evidence="1">Uncharacterized protein</fullName>
    </submittedName>
</protein>